<organism evidence="3 4">
    <name type="scientific">Micromonospora endolithica</name>
    <dbReference type="NCBI Taxonomy" id="230091"/>
    <lineage>
        <taxon>Bacteria</taxon>
        <taxon>Bacillati</taxon>
        <taxon>Actinomycetota</taxon>
        <taxon>Actinomycetes</taxon>
        <taxon>Micromonosporales</taxon>
        <taxon>Micromonosporaceae</taxon>
        <taxon>Micromonospora</taxon>
    </lineage>
</organism>
<evidence type="ECO:0000256" key="2">
    <source>
        <dbReference type="SAM" id="Phobius"/>
    </source>
</evidence>
<evidence type="ECO:0000256" key="1">
    <source>
        <dbReference type="SAM" id="MobiDB-lite"/>
    </source>
</evidence>
<sequence length="352" mass="36542">MQEEPEPTVRDWLPRTAGLLLGTLLIATAFIGAYVGALHEPTPRDVPVGVASSDQRARTLLTAVRDRTDMIKIIAYDDQAAADDGLLSREVYAVLATDPAGGLRLTTASAAAPAAVDVVDRVLGEAARQARLPLRVGDQVPVEDSDPRGVVPFYLAVGYVLGGYLAATALGLRTGTAPRTVRWAALRTAALAAYAMILGVAGAVVVGPVVGVWDHDLPVVAATGALTVFAAAMVAAAIQAWLGLLGTGLVIVLLVVLGNPGSGGIYAPEFLPTVLRGMHRWNAAGLCTDLIKSVVYFDRRGAGWPLAGLTVWTLLGALGVLTATIFHARRRARRGTARPDSSPTSANAHSGG</sequence>
<keyword evidence="2" id="KW-1133">Transmembrane helix</keyword>
<gene>
    <name evidence="3" type="ORF">D7223_20390</name>
</gene>
<accession>A0A3A9Z528</accession>
<evidence type="ECO:0000313" key="4">
    <source>
        <dbReference type="Proteomes" id="UP000281726"/>
    </source>
</evidence>
<proteinExistence type="predicted"/>
<keyword evidence="2" id="KW-0812">Transmembrane</keyword>
<feature type="region of interest" description="Disordered" evidence="1">
    <location>
        <begin position="332"/>
        <end position="352"/>
    </location>
</feature>
<feature type="transmembrane region" description="Helical" evidence="2">
    <location>
        <begin position="249"/>
        <end position="267"/>
    </location>
</feature>
<feature type="transmembrane region" description="Helical" evidence="2">
    <location>
        <begin position="12"/>
        <end position="35"/>
    </location>
</feature>
<evidence type="ECO:0008006" key="5">
    <source>
        <dbReference type="Google" id="ProtNLM"/>
    </source>
</evidence>
<dbReference type="Proteomes" id="UP000281726">
    <property type="component" value="Unassembled WGS sequence"/>
</dbReference>
<evidence type="ECO:0000313" key="3">
    <source>
        <dbReference type="EMBL" id="RKN43418.1"/>
    </source>
</evidence>
<comment type="caution">
    <text evidence="3">The sequence shown here is derived from an EMBL/GenBank/DDBJ whole genome shotgun (WGS) entry which is preliminary data.</text>
</comment>
<name>A0A3A9Z528_9ACTN</name>
<feature type="transmembrane region" description="Helical" evidence="2">
    <location>
        <begin position="184"/>
        <end position="213"/>
    </location>
</feature>
<dbReference type="AlphaFoldDB" id="A0A3A9Z528"/>
<dbReference type="OrthoDB" id="3217869at2"/>
<feature type="transmembrane region" description="Helical" evidence="2">
    <location>
        <begin position="219"/>
        <end position="242"/>
    </location>
</feature>
<reference evidence="3 4" key="1">
    <citation type="journal article" date="2004" name="Syst. Appl. Microbiol.">
        <title>Cryptoendolithic actinomycetes from antarctic sandstone rock samples: Micromonospora endolithica sp. nov. and two isolates related to Micromonospora coerulea Jensen 1932.</title>
        <authorList>
            <person name="Hirsch P."/>
            <person name="Mevs U."/>
            <person name="Kroppenstedt R.M."/>
            <person name="Schumann P."/>
            <person name="Stackebrandt E."/>
        </authorList>
    </citation>
    <scope>NUCLEOTIDE SEQUENCE [LARGE SCALE GENOMIC DNA]</scope>
    <source>
        <strain evidence="3 4">JCM 12677</strain>
    </source>
</reference>
<protein>
    <recommendedName>
        <fullName evidence="5">DUF3533 domain-containing protein</fullName>
    </recommendedName>
</protein>
<feature type="transmembrane region" description="Helical" evidence="2">
    <location>
        <begin position="151"/>
        <end position="172"/>
    </location>
</feature>
<dbReference type="EMBL" id="RBAK01000008">
    <property type="protein sequence ID" value="RKN43418.1"/>
    <property type="molecule type" value="Genomic_DNA"/>
</dbReference>
<keyword evidence="2" id="KW-0472">Membrane</keyword>
<feature type="transmembrane region" description="Helical" evidence="2">
    <location>
        <begin position="306"/>
        <end position="328"/>
    </location>
</feature>
<feature type="compositionally biased region" description="Polar residues" evidence="1">
    <location>
        <begin position="339"/>
        <end position="352"/>
    </location>
</feature>
<keyword evidence="4" id="KW-1185">Reference proteome</keyword>
<dbReference type="RefSeq" id="WP_120730012.1">
    <property type="nucleotide sequence ID" value="NZ_RBAK01000008.1"/>
</dbReference>